<keyword evidence="5" id="KW-1185">Reference proteome</keyword>
<comment type="caution">
    <text evidence="4">The sequence shown here is derived from an EMBL/GenBank/DDBJ whole genome shotgun (WGS) entry which is preliminary data.</text>
</comment>
<reference evidence="4 5" key="1">
    <citation type="submission" date="2020-11" db="EMBL/GenBank/DDBJ databases">
        <title>Kefir isolates.</title>
        <authorList>
            <person name="Marcisauskas S."/>
            <person name="Kim Y."/>
            <person name="Blasche S."/>
        </authorList>
    </citation>
    <scope>NUCLEOTIDE SEQUENCE [LARGE SCALE GENOMIC DNA]</scope>
    <source>
        <strain evidence="4 5">KR</strain>
    </source>
</reference>
<dbReference type="Gene3D" id="3.40.50.1820">
    <property type="entry name" value="alpha/beta hydrolase"/>
    <property type="match status" value="1"/>
</dbReference>
<dbReference type="InterPro" id="IPR029058">
    <property type="entry name" value="AB_hydrolase_fold"/>
</dbReference>
<dbReference type="GO" id="GO:0016790">
    <property type="term" value="F:thiolester hydrolase activity"/>
    <property type="evidence" value="ECO:0007669"/>
    <property type="project" value="TreeGrafter"/>
</dbReference>
<evidence type="ECO:0000256" key="1">
    <source>
        <dbReference type="ARBA" id="ARBA00022801"/>
    </source>
</evidence>
<feature type="chain" id="PRO_5040108474" description="Palmitoyl-protein thioesterase 1" evidence="3">
    <location>
        <begin position="19"/>
        <end position="406"/>
    </location>
</feature>
<dbReference type="OrthoDB" id="10263094at2759"/>
<dbReference type="EMBL" id="PUHQ01000037">
    <property type="protein sequence ID" value="KAG0661149.1"/>
    <property type="molecule type" value="Genomic_DNA"/>
</dbReference>
<feature type="region of interest" description="Disordered" evidence="2">
    <location>
        <begin position="215"/>
        <end position="234"/>
    </location>
</feature>
<name>A0A9P7B5R7_RHOMI</name>
<feature type="compositionally biased region" description="Acidic residues" evidence="2">
    <location>
        <begin position="367"/>
        <end position="393"/>
    </location>
</feature>
<evidence type="ECO:0000256" key="3">
    <source>
        <dbReference type="SAM" id="SignalP"/>
    </source>
</evidence>
<feature type="signal peptide" evidence="3">
    <location>
        <begin position="1"/>
        <end position="18"/>
    </location>
</feature>
<proteinExistence type="predicted"/>
<sequence>MRLLALVVLLAISALAAPAPPPPRPVPIVLWHGLGDRFDGAGLQLLKQDLEARPELDSVFVHIVTLAQDGPADQRATFFGHANDQVSFACAQLAALPRLVDPRENPSRQFDAIGFSQGGQFLRALVERCNGAPLGGVTVRNLITLGSQHMGISALPPCPPGSSPFSFCRLMHLSLIREGVYSPWAQHNIIPAQYFRDPDRIQEYLDRNDFLRDINNERRGDRQPPYGGREVGLSVQVEEDDSTGRNATYKENFKSLNRFVMFRFSNDLTVVPPHSAHFTLPASPPSPNSTCLPPLCYPPPLKWSHLPLYQQDYLGLQHLHRAGGRIERAVCKGEHMQIGKGCWEAVVRHLGASGEGKISVVASGEVQEGEEEEEEEVEVEEEEGAGSDGQEDGSEGRFVLQPAATS</sequence>
<dbReference type="PANTHER" id="PTHR11247">
    <property type="entry name" value="PALMITOYL-PROTEIN THIOESTERASE/DOLICHYLDIPHOSPHATASE 1"/>
    <property type="match status" value="1"/>
</dbReference>
<evidence type="ECO:0008006" key="6">
    <source>
        <dbReference type="Google" id="ProtNLM"/>
    </source>
</evidence>
<keyword evidence="1" id="KW-0378">Hydrolase</keyword>
<dbReference type="Pfam" id="PF02089">
    <property type="entry name" value="Palm_thioest"/>
    <property type="match status" value="1"/>
</dbReference>
<dbReference type="PANTHER" id="PTHR11247:SF8">
    <property type="entry name" value="PALMITOYL-PROTEIN THIOESTERASE 1"/>
    <property type="match status" value="1"/>
</dbReference>
<feature type="region of interest" description="Disordered" evidence="2">
    <location>
        <begin position="361"/>
        <end position="406"/>
    </location>
</feature>
<gene>
    <name evidence="4" type="ORF">C6P46_004103</name>
</gene>
<evidence type="ECO:0000256" key="2">
    <source>
        <dbReference type="SAM" id="MobiDB-lite"/>
    </source>
</evidence>
<keyword evidence="3" id="KW-0732">Signal</keyword>
<dbReference type="Proteomes" id="UP000777482">
    <property type="component" value="Unassembled WGS sequence"/>
</dbReference>
<evidence type="ECO:0000313" key="5">
    <source>
        <dbReference type="Proteomes" id="UP000777482"/>
    </source>
</evidence>
<dbReference type="SUPFAM" id="SSF53474">
    <property type="entry name" value="alpha/beta-Hydrolases"/>
    <property type="match status" value="1"/>
</dbReference>
<protein>
    <recommendedName>
        <fullName evidence="6">Palmitoyl-protein thioesterase 1</fullName>
    </recommendedName>
</protein>
<evidence type="ECO:0000313" key="4">
    <source>
        <dbReference type="EMBL" id="KAG0661149.1"/>
    </source>
</evidence>
<dbReference type="AlphaFoldDB" id="A0A9P7B5R7"/>
<organism evidence="4 5">
    <name type="scientific">Rhodotorula mucilaginosa</name>
    <name type="common">Yeast</name>
    <name type="synonym">Rhodotorula rubra</name>
    <dbReference type="NCBI Taxonomy" id="5537"/>
    <lineage>
        <taxon>Eukaryota</taxon>
        <taxon>Fungi</taxon>
        <taxon>Dikarya</taxon>
        <taxon>Basidiomycota</taxon>
        <taxon>Pucciniomycotina</taxon>
        <taxon>Microbotryomycetes</taxon>
        <taxon>Sporidiobolales</taxon>
        <taxon>Sporidiobolaceae</taxon>
        <taxon>Rhodotorula</taxon>
    </lineage>
</organism>
<accession>A0A9P7B5R7</accession>